<keyword evidence="3 7" id="KW-0812">Transmembrane</keyword>
<dbReference type="InterPro" id="IPR000326">
    <property type="entry name" value="PAP2/HPO"/>
</dbReference>
<dbReference type="EMBL" id="LT630003">
    <property type="protein sequence ID" value="SET76372.1"/>
    <property type="molecule type" value="Genomic_DNA"/>
</dbReference>
<evidence type="ECO:0000313" key="9">
    <source>
        <dbReference type="EMBL" id="SET76372.1"/>
    </source>
</evidence>
<feature type="transmembrane region" description="Helical" evidence="7">
    <location>
        <begin position="126"/>
        <end position="143"/>
    </location>
</feature>
<feature type="transmembrane region" description="Helical" evidence="7">
    <location>
        <begin position="53"/>
        <end position="73"/>
    </location>
</feature>
<dbReference type="InterPro" id="IPR036938">
    <property type="entry name" value="PAP2/HPO_sf"/>
</dbReference>
<evidence type="ECO:0000256" key="3">
    <source>
        <dbReference type="ARBA" id="ARBA00022692"/>
    </source>
</evidence>
<name>A0ABY1C7G3_9FIRM</name>
<keyword evidence="10" id="KW-1185">Reference proteome</keyword>
<gene>
    <name evidence="9" type="ORF">SAMN02745906_1722</name>
</gene>
<sequence length="183" mass="20357">MMAGTEFGILYFLQSLHTPWLDVLMKEITSLGDHGIFWILTGVILLCFKKTRIVGLCVILSLAAGFLVGNTFLKNVIARERPCWIDSSVPLLIHNPRDYSFPSGHTLASFEGAVSIWLYNRKWGTAALILAALIGFSRMYLFVHFPTDVLGGLILGVLIAFFVHSIVEKGRKSKKNICFPGNL</sequence>
<organism evidence="9 10">
    <name type="scientific">Lacrimispora sphenoides JCM 1415</name>
    <dbReference type="NCBI Taxonomy" id="1297793"/>
    <lineage>
        <taxon>Bacteria</taxon>
        <taxon>Bacillati</taxon>
        <taxon>Bacillota</taxon>
        <taxon>Clostridia</taxon>
        <taxon>Lachnospirales</taxon>
        <taxon>Lachnospiraceae</taxon>
        <taxon>Lacrimispora</taxon>
    </lineage>
</organism>
<keyword evidence="4" id="KW-0378">Hydrolase</keyword>
<keyword evidence="2" id="KW-1003">Cell membrane</keyword>
<evidence type="ECO:0000256" key="5">
    <source>
        <dbReference type="ARBA" id="ARBA00022989"/>
    </source>
</evidence>
<evidence type="ECO:0000256" key="6">
    <source>
        <dbReference type="ARBA" id="ARBA00023136"/>
    </source>
</evidence>
<evidence type="ECO:0000313" key="10">
    <source>
        <dbReference type="Proteomes" id="UP000198970"/>
    </source>
</evidence>
<protein>
    <submittedName>
        <fullName evidence="9">Undecaprenyl-diphosphatase</fullName>
    </submittedName>
</protein>
<dbReference type="SMART" id="SM00014">
    <property type="entry name" value="acidPPc"/>
    <property type="match status" value="1"/>
</dbReference>
<dbReference type="SUPFAM" id="SSF48317">
    <property type="entry name" value="Acid phosphatase/Vanadium-dependent haloperoxidase"/>
    <property type="match status" value="1"/>
</dbReference>
<dbReference type="Pfam" id="PF01569">
    <property type="entry name" value="PAP2"/>
    <property type="match status" value="1"/>
</dbReference>
<feature type="domain" description="Phosphatidic acid phosphatase type 2/haloperoxidase" evidence="8">
    <location>
        <begin position="54"/>
        <end position="164"/>
    </location>
</feature>
<dbReference type="Gene3D" id="1.20.144.10">
    <property type="entry name" value="Phosphatidic acid phosphatase type 2/haloperoxidase"/>
    <property type="match status" value="1"/>
</dbReference>
<accession>A0ABY1C7G3</accession>
<feature type="transmembrane region" description="Helical" evidence="7">
    <location>
        <begin position="149"/>
        <end position="167"/>
    </location>
</feature>
<evidence type="ECO:0000259" key="8">
    <source>
        <dbReference type="SMART" id="SM00014"/>
    </source>
</evidence>
<evidence type="ECO:0000256" key="2">
    <source>
        <dbReference type="ARBA" id="ARBA00022475"/>
    </source>
</evidence>
<dbReference type="PANTHER" id="PTHR14969:SF62">
    <property type="entry name" value="DECAPRENYLPHOSPHORYL-5-PHOSPHORIBOSE PHOSPHATASE RV3807C-RELATED"/>
    <property type="match status" value="1"/>
</dbReference>
<reference evidence="9 10" key="1">
    <citation type="submission" date="2016-10" db="EMBL/GenBank/DDBJ databases">
        <authorList>
            <person name="Varghese N."/>
            <person name="Submissions S."/>
        </authorList>
    </citation>
    <scope>NUCLEOTIDE SEQUENCE [LARGE SCALE GENOMIC DNA]</scope>
    <source>
        <strain evidence="9 10">ATCC 19403</strain>
    </source>
</reference>
<evidence type="ECO:0000256" key="4">
    <source>
        <dbReference type="ARBA" id="ARBA00022801"/>
    </source>
</evidence>
<keyword evidence="5 7" id="KW-1133">Transmembrane helix</keyword>
<dbReference type="Proteomes" id="UP000198970">
    <property type="component" value="Chromosome I"/>
</dbReference>
<dbReference type="CDD" id="cd03392">
    <property type="entry name" value="PAP2_like_2"/>
    <property type="match status" value="1"/>
</dbReference>
<proteinExistence type="predicted"/>
<evidence type="ECO:0000256" key="7">
    <source>
        <dbReference type="SAM" id="Phobius"/>
    </source>
</evidence>
<dbReference type="PANTHER" id="PTHR14969">
    <property type="entry name" value="SPHINGOSINE-1-PHOSPHATE PHOSPHOHYDROLASE"/>
    <property type="match status" value="1"/>
</dbReference>
<keyword evidence="6 7" id="KW-0472">Membrane</keyword>
<comment type="subcellular location">
    <subcellularLocation>
        <location evidence="1">Cell membrane</location>
        <topology evidence="1">Multi-pass membrane protein</topology>
    </subcellularLocation>
</comment>
<evidence type="ECO:0000256" key="1">
    <source>
        <dbReference type="ARBA" id="ARBA00004651"/>
    </source>
</evidence>